<name>X1IQR8_9ZZZZ</name>
<accession>X1IQR8</accession>
<gene>
    <name evidence="1" type="ORF">S03H2_57795</name>
</gene>
<sequence>MSQARLIVCTLDEGYMCSTYTCNSGTMWSRFIVEEKTYTERQNSSLMAEKVTISIPVELKEKIDEFLEASKPEFEDVEAFILFLLSEFLSDEDEPDEDELLEKRLRALGYIE</sequence>
<protein>
    <submittedName>
        <fullName evidence="1">Uncharacterized protein</fullName>
    </submittedName>
</protein>
<organism evidence="1">
    <name type="scientific">marine sediment metagenome</name>
    <dbReference type="NCBI Taxonomy" id="412755"/>
    <lineage>
        <taxon>unclassified sequences</taxon>
        <taxon>metagenomes</taxon>
        <taxon>ecological metagenomes</taxon>
    </lineage>
</organism>
<reference evidence="1" key="1">
    <citation type="journal article" date="2014" name="Front. Microbiol.">
        <title>High frequency of phylogenetically diverse reductive dehalogenase-homologous genes in deep subseafloor sedimentary metagenomes.</title>
        <authorList>
            <person name="Kawai M."/>
            <person name="Futagami T."/>
            <person name="Toyoda A."/>
            <person name="Takaki Y."/>
            <person name="Nishi S."/>
            <person name="Hori S."/>
            <person name="Arai W."/>
            <person name="Tsubouchi T."/>
            <person name="Morono Y."/>
            <person name="Uchiyama I."/>
            <person name="Ito T."/>
            <person name="Fujiyama A."/>
            <person name="Inagaki F."/>
            <person name="Takami H."/>
        </authorList>
    </citation>
    <scope>NUCLEOTIDE SEQUENCE</scope>
    <source>
        <strain evidence="1">Expedition CK06-06</strain>
    </source>
</reference>
<dbReference type="AlphaFoldDB" id="X1IQR8"/>
<dbReference type="EMBL" id="BARU01037059">
    <property type="protein sequence ID" value="GAH84032.1"/>
    <property type="molecule type" value="Genomic_DNA"/>
</dbReference>
<comment type="caution">
    <text evidence="1">The sequence shown here is derived from an EMBL/GenBank/DDBJ whole genome shotgun (WGS) entry which is preliminary data.</text>
</comment>
<proteinExistence type="predicted"/>
<evidence type="ECO:0000313" key="1">
    <source>
        <dbReference type="EMBL" id="GAH84032.1"/>
    </source>
</evidence>